<comment type="caution">
    <text evidence="1">The sequence shown here is derived from an EMBL/GenBank/DDBJ whole genome shotgun (WGS) entry which is preliminary data.</text>
</comment>
<keyword evidence="2" id="KW-1185">Reference proteome</keyword>
<dbReference type="Proteomes" id="UP000887159">
    <property type="component" value="Unassembled WGS sequence"/>
</dbReference>
<reference evidence="1" key="1">
    <citation type="submission" date="2020-08" db="EMBL/GenBank/DDBJ databases">
        <title>Multicomponent nature underlies the extraordinary mechanical properties of spider dragline silk.</title>
        <authorList>
            <person name="Kono N."/>
            <person name="Nakamura H."/>
            <person name="Mori M."/>
            <person name="Yoshida Y."/>
            <person name="Ohtoshi R."/>
            <person name="Malay A.D."/>
            <person name="Moran D.A.P."/>
            <person name="Tomita M."/>
            <person name="Numata K."/>
            <person name="Arakawa K."/>
        </authorList>
    </citation>
    <scope>NUCLEOTIDE SEQUENCE</scope>
</reference>
<sequence>MANCYEKFTHLGTLYYKLRGKFFVKKSNVSTLLFAVGVARVAGSTLVYCYRCTTGRQFIDVCCNVGCIQGCLYTGSPSRQTINGCVCNGLMSTEPDRLIDTKLSFQMNYASICGTMMVKFVLDAMPVNTAFQSALWNDIVA</sequence>
<name>A0A8X6UV17_TRICX</name>
<proteinExistence type="predicted"/>
<accession>A0A8X6UV17</accession>
<gene>
    <name evidence="1" type="primary">NCL1_10025</name>
    <name evidence="1" type="ORF">TNCV_2575501</name>
</gene>
<dbReference type="AlphaFoldDB" id="A0A8X6UV17"/>
<dbReference type="EMBL" id="BMAU01021062">
    <property type="protein sequence ID" value="GFX88843.1"/>
    <property type="molecule type" value="Genomic_DNA"/>
</dbReference>
<protein>
    <submittedName>
        <fullName evidence="1">Uncharacterized protein</fullName>
    </submittedName>
</protein>
<organism evidence="1 2">
    <name type="scientific">Trichonephila clavipes</name>
    <name type="common">Golden silk orbweaver</name>
    <name type="synonym">Nephila clavipes</name>
    <dbReference type="NCBI Taxonomy" id="2585209"/>
    <lineage>
        <taxon>Eukaryota</taxon>
        <taxon>Metazoa</taxon>
        <taxon>Ecdysozoa</taxon>
        <taxon>Arthropoda</taxon>
        <taxon>Chelicerata</taxon>
        <taxon>Arachnida</taxon>
        <taxon>Araneae</taxon>
        <taxon>Araneomorphae</taxon>
        <taxon>Entelegynae</taxon>
        <taxon>Araneoidea</taxon>
        <taxon>Nephilidae</taxon>
        <taxon>Trichonephila</taxon>
    </lineage>
</organism>
<evidence type="ECO:0000313" key="2">
    <source>
        <dbReference type="Proteomes" id="UP000887159"/>
    </source>
</evidence>
<evidence type="ECO:0000313" key="1">
    <source>
        <dbReference type="EMBL" id="GFX88843.1"/>
    </source>
</evidence>